<keyword evidence="4" id="KW-1185">Reference proteome</keyword>
<dbReference type="Proteomes" id="UP000582659">
    <property type="component" value="Unassembled WGS sequence"/>
</dbReference>
<dbReference type="OrthoDB" id="10265409at2759"/>
<reference evidence="3" key="1">
    <citation type="submission" date="2020-09" db="EMBL/GenBank/DDBJ databases">
        <authorList>
            <person name="Kikuchi T."/>
        </authorList>
    </citation>
    <scope>NUCLEOTIDE SEQUENCE</scope>
    <source>
        <strain evidence="3">Ka4C1</strain>
    </source>
</reference>
<dbReference type="AlphaFoldDB" id="A0A7I8WU81"/>
<dbReference type="InterPro" id="IPR037516">
    <property type="entry name" value="Tripartite_DENN"/>
</dbReference>
<accession>A0A7I8WU81</accession>
<proteinExistence type="inferred from homology"/>
<comment type="similarity">
    <text evidence="1">Belongs to the DENND6 family.</text>
</comment>
<dbReference type="Pfam" id="PF09794">
    <property type="entry name" value="Avl9"/>
    <property type="match status" value="1"/>
</dbReference>
<dbReference type="InterPro" id="IPR018307">
    <property type="entry name" value="ABL9/DENND6_dom"/>
</dbReference>
<sequence>MASFMSRYSEFFSLERLFRLALSSSEQRRSNKSLSVRFRHVGGWRTSPADKTFEGAIEALLFDITCFRHMSANGSTKESEVTKEYCFSPDHFGNQPLNDWIYAICVVTFDLELGQVIESTYPRNVFLSETTKSNICYLSFPDSNATSSQDTSYHFRVKSGEIELTEGLKAFSDLAPISIRPCEQFLFGFVHFRQQKNANLARGYYQKSVVILTHLPLFTLFNHLVDSVAIPFFESGDAILEAAHHVREWSQPIPGQLLLLPWMGNIIQCRIPSKSDIPQGHFTFEAKNCLDPSCVTLPLVHETNFYESTKCIVAHLQTFWELVLISEPLIVLASSPSVCSKLVQSLVTLIWPLEFGGDYRPLFTIHDSDFNQITSAVPIPNMILGVTNPFFSKALTHWPHFLRVGDGSADQTLSMERLFKKLSEGKNLDSRPGLYSAYKPFLSTDKSLLKKLLNLGNRPDVVQTAILRRHFLELTQSFMIPLERYLSSLMPLKKHINPFKPIPQMKVFELDEFFLSLKKNGPLLTCGVKGDWCGLYRRFIRSPNFESWLQMRLKDVEQQLSTIHLDVLCSADLSVEALQDRKQVEIVDLVLKLNEKLGVLDENNDTEKRLRLQTQLNNVMNAVDEDLKQVLLSNVNIKAFRSI</sequence>
<dbReference type="GO" id="GO:0055037">
    <property type="term" value="C:recycling endosome"/>
    <property type="evidence" value="ECO:0007669"/>
    <property type="project" value="TreeGrafter"/>
</dbReference>
<feature type="domain" description="UDENN" evidence="2">
    <location>
        <begin position="102"/>
        <end position="550"/>
    </location>
</feature>
<dbReference type="EMBL" id="CAJFDI010000004">
    <property type="protein sequence ID" value="CAD5226957.1"/>
    <property type="molecule type" value="Genomic_DNA"/>
</dbReference>
<comment type="caution">
    <text evidence="3">The sequence shown here is derived from an EMBL/GenBank/DDBJ whole genome shotgun (WGS) entry which is preliminary data.</text>
</comment>
<gene>
    <name evidence="3" type="ORF">BXYJ_LOCUS9502</name>
</gene>
<dbReference type="Proteomes" id="UP000659654">
    <property type="component" value="Unassembled WGS sequence"/>
</dbReference>
<dbReference type="PROSITE" id="PS50211">
    <property type="entry name" value="DENN"/>
    <property type="match status" value="1"/>
</dbReference>
<evidence type="ECO:0000259" key="2">
    <source>
        <dbReference type="PROSITE" id="PS50211"/>
    </source>
</evidence>
<dbReference type="PANTHER" id="PTHR13677:SF0">
    <property type="entry name" value="LD41638P"/>
    <property type="match status" value="1"/>
</dbReference>
<protein>
    <submittedName>
        <fullName evidence="3">(pine wood nematode) hypothetical protein</fullName>
    </submittedName>
</protein>
<organism evidence="3 4">
    <name type="scientific">Bursaphelenchus xylophilus</name>
    <name type="common">Pinewood nematode worm</name>
    <name type="synonym">Aphelenchoides xylophilus</name>
    <dbReference type="NCBI Taxonomy" id="6326"/>
    <lineage>
        <taxon>Eukaryota</taxon>
        <taxon>Metazoa</taxon>
        <taxon>Ecdysozoa</taxon>
        <taxon>Nematoda</taxon>
        <taxon>Chromadorea</taxon>
        <taxon>Rhabditida</taxon>
        <taxon>Tylenchina</taxon>
        <taxon>Tylenchomorpha</taxon>
        <taxon>Aphelenchoidea</taxon>
        <taxon>Aphelenchoididae</taxon>
        <taxon>Bursaphelenchus</taxon>
    </lineage>
</organism>
<name>A0A7I8WU81_BURXY</name>
<dbReference type="EMBL" id="CAJFCV020000004">
    <property type="protein sequence ID" value="CAG9116539.1"/>
    <property type="molecule type" value="Genomic_DNA"/>
</dbReference>
<dbReference type="PANTHER" id="PTHR13677">
    <property type="entry name" value="LD41638P"/>
    <property type="match status" value="1"/>
</dbReference>
<evidence type="ECO:0000313" key="4">
    <source>
        <dbReference type="Proteomes" id="UP000659654"/>
    </source>
</evidence>
<dbReference type="InterPro" id="IPR024224">
    <property type="entry name" value="DENND6"/>
</dbReference>
<dbReference type="GO" id="GO:0005085">
    <property type="term" value="F:guanyl-nucleotide exchange factor activity"/>
    <property type="evidence" value="ECO:0007669"/>
    <property type="project" value="InterPro"/>
</dbReference>
<evidence type="ECO:0000256" key="1">
    <source>
        <dbReference type="ARBA" id="ARBA00007159"/>
    </source>
</evidence>
<evidence type="ECO:0000313" key="3">
    <source>
        <dbReference type="EMBL" id="CAD5226957.1"/>
    </source>
</evidence>